<sequence>MRRRSEADFTEFAEAALRRLRRTAYLMCGDWHRAEDAAQDALVRIYRAWDRLDHEAGLTTYAHRAVVSVVLDQAKRPWRREFSDDAVPDQLLADHSGAVDERLAVVQALTGLPARQRACVVLRHYADLSIEETAQALGISTGAVKSQTSRGLSALREQLNRPAPDQADQADATAVPVTTNEGVLS</sequence>
<dbReference type="Proteomes" id="UP001500363">
    <property type="component" value="Unassembled WGS sequence"/>
</dbReference>
<keyword evidence="4" id="KW-0238">DNA-binding</keyword>
<dbReference type="NCBIfam" id="TIGR02937">
    <property type="entry name" value="sigma70-ECF"/>
    <property type="match status" value="1"/>
</dbReference>
<protein>
    <submittedName>
        <fullName evidence="9">SigE family RNA polymerase sigma factor</fullName>
    </submittedName>
</protein>
<evidence type="ECO:0000256" key="3">
    <source>
        <dbReference type="ARBA" id="ARBA00023082"/>
    </source>
</evidence>
<dbReference type="SUPFAM" id="SSF88659">
    <property type="entry name" value="Sigma3 and sigma4 domains of RNA polymerase sigma factors"/>
    <property type="match status" value="1"/>
</dbReference>
<dbReference type="InterPro" id="IPR007627">
    <property type="entry name" value="RNA_pol_sigma70_r2"/>
</dbReference>
<proteinExistence type="inferred from homology"/>
<keyword evidence="3" id="KW-0731">Sigma factor</keyword>
<dbReference type="Gene3D" id="1.10.10.10">
    <property type="entry name" value="Winged helix-like DNA-binding domain superfamily/Winged helix DNA-binding domain"/>
    <property type="match status" value="1"/>
</dbReference>
<reference evidence="9 10" key="1">
    <citation type="journal article" date="2019" name="Int. J. Syst. Evol. Microbiol.">
        <title>The Global Catalogue of Microorganisms (GCM) 10K type strain sequencing project: providing services to taxonomists for standard genome sequencing and annotation.</title>
        <authorList>
            <consortium name="The Broad Institute Genomics Platform"/>
            <consortium name="The Broad Institute Genome Sequencing Center for Infectious Disease"/>
            <person name="Wu L."/>
            <person name="Ma J."/>
        </authorList>
    </citation>
    <scope>NUCLEOTIDE SEQUENCE [LARGE SCALE GENOMIC DNA]</scope>
    <source>
        <strain evidence="9 10">JCM 14303</strain>
    </source>
</reference>
<dbReference type="PANTHER" id="PTHR43133">
    <property type="entry name" value="RNA POLYMERASE ECF-TYPE SIGMA FACTO"/>
    <property type="match status" value="1"/>
</dbReference>
<dbReference type="CDD" id="cd06171">
    <property type="entry name" value="Sigma70_r4"/>
    <property type="match status" value="1"/>
</dbReference>
<feature type="domain" description="RNA polymerase sigma factor 70 region 4 type 2" evidence="8">
    <location>
        <begin position="103"/>
        <end position="155"/>
    </location>
</feature>
<feature type="domain" description="RNA polymerase sigma-70 region 2" evidence="7">
    <location>
        <begin position="14"/>
        <end position="79"/>
    </location>
</feature>
<dbReference type="InterPro" id="IPR014284">
    <property type="entry name" value="RNA_pol_sigma-70_dom"/>
</dbReference>
<accession>A0ABN2ADM6</accession>
<dbReference type="InterPro" id="IPR013324">
    <property type="entry name" value="RNA_pol_sigma_r3/r4-like"/>
</dbReference>
<evidence type="ECO:0000256" key="1">
    <source>
        <dbReference type="ARBA" id="ARBA00010641"/>
    </source>
</evidence>
<evidence type="ECO:0000256" key="4">
    <source>
        <dbReference type="ARBA" id="ARBA00023125"/>
    </source>
</evidence>
<feature type="compositionally biased region" description="Low complexity" evidence="6">
    <location>
        <begin position="162"/>
        <end position="179"/>
    </location>
</feature>
<comment type="caution">
    <text evidence="9">The sequence shown here is derived from an EMBL/GenBank/DDBJ whole genome shotgun (WGS) entry which is preliminary data.</text>
</comment>
<keyword evidence="5" id="KW-0804">Transcription</keyword>
<dbReference type="InterPro" id="IPR039425">
    <property type="entry name" value="RNA_pol_sigma-70-like"/>
</dbReference>
<dbReference type="RefSeq" id="WP_344171383.1">
    <property type="nucleotide sequence ID" value="NZ_BAAANC010000001.1"/>
</dbReference>
<dbReference type="InterPro" id="IPR036388">
    <property type="entry name" value="WH-like_DNA-bd_sf"/>
</dbReference>
<dbReference type="SUPFAM" id="SSF88946">
    <property type="entry name" value="Sigma2 domain of RNA polymerase sigma factors"/>
    <property type="match status" value="1"/>
</dbReference>
<evidence type="ECO:0000259" key="8">
    <source>
        <dbReference type="Pfam" id="PF08281"/>
    </source>
</evidence>
<dbReference type="Pfam" id="PF08281">
    <property type="entry name" value="Sigma70_r4_2"/>
    <property type="match status" value="1"/>
</dbReference>
<name>A0ABN2ADM6_9ACTN</name>
<evidence type="ECO:0000313" key="10">
    <source>
        <dbReference type="Proteomes" id="UP001500363"/>
    </source>
</evidence>
<evidence type="ECO:0000259" key="7">
    <source>
        <dbReference type="Pfam" id="PF04542"/>
    </source>
</evidence>
<keyword evidence="2" id="KW-0805">Transcription regulation</keyword>
<dbReference type="InterPro" id="IPR013325">
    <property type="entry name" value="RNA_pol_sigma_r2"/>
</dbReference>
<dbReference type="Gene3D" id="1.10.1740.10">
    <property type="match status" value="1"/>
</dbReference>
<keyword evidence="10" id="KW-1185">Reference proteome</keyword>
<dbReference type="InterPro" id="IPR013249">
    <property type="entry name" value="RNA_pol_sigma70_r4_t2"/>
</dbReference>
<dbReference type="Pfam" id="PF04542">
    <property type="entry name" value="Sigma70_r2"/>
    <property type="match status" value="1"/>
</dbReference>
<dbReference type="NCBIfam" id="TIGR02983">
    <property type="entry name" value="SigE-fam_strep"/>
    <property type="match status" value="1"/>
</dbReference>
<organism evidence="9 10">
    <name type="scientific">Kribbella lupini</name>
    <dbReference type="NCBI Taxonomy" id="291602"/>
    <lineage>
        <taxon>Bacteria</taxon>
        <taxon>Bacillati</taxon>
        <taxon>Actinomycetota</taxon>
        <taxon>Actinomycetes</taxon>
        <taxon>Propionibacteriales</taxon>
        <taxon>Kribbellaceae</taxon>
        <taxon>Kribbella</taxon>
    </lineage>
</organism>
<evidence type="ECO:0000256" key="5">
    <source>
        <dbReference type="ARBA" id="ARBA00023163"/>
    </source>
</evidence>
<evidence type="ECO:0000313" key="9">
    <source>
        <dbReference type="EMBL" id="GAA1517104.1"/>
    </source>
</evidence>
<evidence type="ECO:0000256" key="6">
    <source>
        <dbReference type="SAM" id="MobiDB-lite"/>
    </source>
</evidence>
<dbReference type="PANTHER" id="PTHR43133:SF50">
    <property type="entry name" value="ECF RNA POLYMERASE SIGMA FACTOR SIGM"/>
    <property type="match status" value="1"/>
</dbReference>
<evidence type="ECO:0000256" key="2">
    <source>
        <dbReference type="ARBA" id="ARBA00023015"/>
    </source>
</evidence>
<feature type="region of interest" description="Disordered" evidence="6">
    <location>
        <begin position="161"/>
        <end position="185"/>
    </location>
</feature>
<comment type="similarity">
    <text evidence="1">Belongs to the sigma-70 factor family. ECF subfamily.</text>
</comment>
<gene>
    <name evidence="9" type="ORF">GCM10009741_15360</name>
</gene>
<dbReference type="EMBL" id="BAAANC010000001">
    <property type="protein sequence ID" value="GAA1517104.1"/>
    <property type="molecule type" value="Genomic_DNA"/>
</dbReference>
<dbReference type="InterPro" id="IPR014325">
    <property type="entry name" value="RNA_pol_sigma-E_actinobac"/>
</dbReference>